<dbReference type="InterPro" id="IPR011576">
    <property type="entry name" value="Pyridox_Oxase_N"/>
</dbReference>
<dbReference type="InterPro" id="IPR012349">
    <property type="entry name" value="Split_barrel_FMN-bd"/>
</dbReference>
<comment type="function">
    <text evidence="5">Catalyzes the oxidation of either pyridoxine 5'-phosphate (PNP) or pyridoxamine 5'-phosphate (PMP) into pyridoxal 5'-phosphate (PLP).</text>
</comment>
<feature type="binding site" evidence="5 7">
    <location>
        <position position="184"/>
    </location>
    <ligand>
        <name>FMN</name>
        <dbReference type="ChEBI" id="CHEBI:58210"/>
    </ligand>
</feature>
<feature type="binding site" evidence="5 7">
    <location>
        <position position="104"/>
    </location>
    <ligand>
        <name>FMN</name>
        <dbReference type="ChEBI" id="CHEBI:58210"/>
    </ligand>
</feature>
<dbReference type="HAMAP" id="MF_01629">
    <property type="entry name" value="PdxH"/>
    <property type="match status" value="1"/>
</dbReference>
<dbReference type="PROSITE" id="PS01064">
    <property type="entry name" value="PYRIDOX_OXIDASE"/>
    <property type="match status" value="1"/>
</dbReference>
<dbReference type="InterPro" id="IPR019576">
    <property type="entry name" value="Pyridoxamine_oxidase_dimer_C"/>
</dbReference>
<dbReference type="Proteomes" id="UP000885750">
    <property type="component" value="Unassembled WGS sequence"/>
</dbReference>
<evidence type="ECO:0000256" key="6">
    <source>
        <dbReference type="PIRSR" id="PIRSR000190-1"/>
    </source>
</evidence>
<comment type="pathway">
    <text evidence="5">Cofactor metabolism; pyridoxal 5'-phosphate salvage; pyridoxal 5'-phosphate from pyridoxine 5'-phosphate: step 1/1.</text>
</comment>
<dbReference type="Pfam" id="PF10590">
    <property type="entry name" value="PNP_phzG_C"/>
    <property type="match status" value="1"/>
</dbReference>
<comment type="catalytic activity">
    <reaction evidence="5">
        <text>pyridoxine 5'-phosphate + O2 = pyridoxal 5'-phosphate + H2O2</text>
        <dbReference type="Rhea" id="RHEA:15149"/>
        <dbReference type="ChEBI" id="CHEBI:15379"/>
        <dbReference type="ChEBI" id="CHEBI:16240"/>
        <dbReference type="ChEBI" id="CHEBI:58589"/>
        <dbReference type="ChEBI" id="CHEBI:597326"/>
        <dbReference type="EC" id="1.4.3.5"/>
    </reaction>
</comment>
<dbReference type="Pfam" id="PF01243">
    <property type="entry name" value="PNPOx_N"/>
    <property type="match status" value="1"/>
</dbReference>
<comment type="pathway">
    <text evidence="5">Cofactor metabolism; pyridoxal 5'-phosphate salvage; pyridoxal 5'-phosphate from pyridoxamine 5'-phosphate: step 1/1.</text>
</comment>
<dbReference type="GO" id="GO:0004733">
    <property type="term" value="F:pyridoxamine phosphate oxidase activity"/>
    <property type="evidence" value="ECO:0007669"/>
    <property type="project" value="UniProtKB-UniRule"/>
</dbReference>
<evidence type="ECO:0000259" key="9">
    <source>
        <dbReference type="Pfam" id="PF10590"/>
    </source>
</evidence>
<feature type="domain" description="Pyridoxine 5'-phosphate oxidase dimerisation C-terminal" evidence="9">
    <location>
        <begin position="171"/>
        <end position="211"/>
    </location>
</feature>
<feature type="binding site" evidence="5 7">
    <location>
        <begin position="139"/>
        <end position="140"/>
    </location>
    <ligand>
        <name>FMN</name>
        <dbReference type="ChEBI" id="CHEBI:58210"/>
    </ligand>
</feature>
<comment type="similarity">
    <text evidence="1 5">Belongs to the pyridoxamine 5'-phosphate oxidase family.</text>
</comment>
<evidence type="ECO:0000256" key="1">
    <source>
        <dbReference type="ARBA" id="ARBA00007301"/>
    </source>
</evidence>
<keyword evidence="4 5" id="KW-0560">Oxidoreductase</keyword>
<dbReference type="EC" id="1.4.3.5" evidence="5"/>
<feature type="binding site" evidence="5 7">
    <location>
        <begin position="75"/>
        <end position="76"/>
    </location>
    <ligand>
        <name>FMN</name>
        <dbReference type="ChEBI" id="CHEBI:58210"/>
    </ligand>
</feature>
<organism evidence="10">
    <name type="scientific">Leucothrix mucor</name>
    <dbReference type="NCBI Taxonomy" id="45248"/>
    <lineage>
        <taxon>Bacteria</taxon>
        <taxon>Pseudomonadati</taxon>
        <taxon>Pseudomonadota</taxon>
        <taxon>Gammaproteobacteria</taxon>
        <taxon>Thiotrichales</taxon>
        <taxon>Thiotrichaceae</taxon>
        <taxon>Leucothrix</taxon>
    </lineage>
</organism>
<feature type="binding site" evidence="5 7">
    <location>
        <begin position="60"/>
        <end position="65"/>
    </location>
    <ligand>
        <name>FMN</name>
        <dbReference type="ChEBI" id="CHEBI:58210"/>
    </ligand>
</feature>
<keyword evidence="5" id="KW-0664">Pyridoxine biosynthesis</keyword>
<evidence type="ECO:0000313" key="10">
    <source>
        <dbReference type="EMBL" id="HFC93123.1"/>
    </source>
</evidence>
<feature type="binding site" evidence="6">
    <location>
        <begin position="7"/>
        <end position="10"/>
    </location>
    <ligand>
        <name>substrate</name>
    </ligand>
</feature>
<dbReference type="GO" id="GO:0010181">
    <property type="term" value="F:FMN binding"/>
    <property type="evidence" value="ECO:0007669"/>
    <property type="project" value="UniProtKB-UniRule"/>
</dbReference>
<feature type="binding site" evidence="5 6">
    <location>
        <position position="126"/>
    </location>
    <ligand>
        <name>substrate</name>
    </ligand>
</feature>
<dbReference type="NCBIfam" id="TIGR00558">
    <property type="entry name" value="pdxH"/>
    <property type="match status" value="1"/>
</dbReference>
<dbReference type="PIRSF" id="PIRSF000190">
    <property type="entry name" value="Pyd_amn-ph_oxd"/>
    <property type="match status" value="1"/>
</dbReference>
<dbReference type="PANTHER" id="PTHR10851:SF0">
    <property type="entry name" value="PYRIDOXINE-5'-PHOSPHATE OXIDASE"/>
    <property type="match status" value="1"/>
</dbReference>
<dbReference type="AlphaFoldDB" id="A0A7V2T3Y9"/>
<feature type="binding site" evidence="5 6">
    <location>
        <position position="65"/>
    </location>
    <ligand>
        <name>substrate</name>
    </ligand>
</feature>
<dbReference type="GO" id="GO:0008615">
    <property type="term" value="P:pyridoxine biosynthetic process"/>
    <property type="evidence" value="ECO:0007669"/>
    <property type="project" value="UniProtKB-UniRule"/>
</dbReference>
<evidence type="ECO:0000256" key="2">
    <source>
        <dbReference type="ARBA" id="ARBA00022630"/>
    </source>
</evidence>
<sequence>MDLGDYRREYTKGGLRRKDLSDSPFEQFEKWFLQADKAEVQDASAMSLATVSADGKPSLRTVLLKTFDEQGFVFYTNYSSEKSQQIGENENVALLFPWTGLERQVEITGKAEKVSTAESLKYFLSRPKGSQLGAWASNQSSPITSRNLLEIQLGKIKQKFKQGEIPLPDFWGGYRVIPEKIEFWQGGTARIHDRFEYRRVDGGWEIFRLQP</sequence>
<comment type="subunit">
    <text evidence="5">Homodimer.</text>
</comment>
<dbReference type="EMBL" id="DRMS01000373">
    <property type="protein sequence ID" value="HFC93123.1"/>
    <property type="molecule type" value="Genomic_DNA"/>
</dbReference>
<evidence type="ECO:0000259" key="8">
    <source>
        <dbReference type="Pfam" id="PF01243"/>
    </source>
</evidence>
<feature type="binding site" evidence="5 6">
    <location>
        <position position="130"/>
    </location>
    <ligand>
        <name>substrate</name>
    </ligand>
</feature>
<evidence type="ECO:0000256" key="3">
    <source>
        <dbReference type="ARBA" id="ARBA00022643"/>
    </source>
</evidence>
<feature type="binding site" evidence="5 6">
    <location>
        <position position="122"/>
    </location>
    <ligand>
        <name>substrate</name>
    </ligand>
</feature>
<evidence type="ECO:0000256" key="7">
    <source>
        <dbReference type="PIRSR" id="PIRSR000190-2"/>
    </source>
</evidence>
<comment type="cofactor">
    <cofactor evidence="5 7">
        <name>FMN</name>
        <dbReference type="ChEBI" id="CHEBI:58210"/>
    </cofactor>
    <text evidence="5 7">Binds 1 FMN per subunit.</text>
</comment>
<dbReference type="PANTHER" id="PTHR10851">
    <property type="entry name" value="PYRIDOXINE-5-PHOSPHATE OXIDASE"/>
    <property type="match status" value="1"/>
</dbReference>
<accession>A0A7V2T3Y9</accession>
<feature type="binding site" evidence="5 7">
    <location>
        <position position="82"/>
    </location>
    <ligand>
        <name>FMN</name>
        <dbReference type="ChEBI" id="CHEBI:58210"/>
    </ligand>
</feature>
<evidence type="ECO:0000256" key="4">
    <source>
        <dbReference type="ARBA" id="ARBA00023002"/>
    </source>
</evidence>
<comment type="catalytic activity">
    <reaction evidence="5">
        <text>pyridoxamine 5'-phosphate + O2 + H2O = pyridoxal 5'-phosphate + H2O2 + NH4(+)</text>
        <dbReference type="Rhea" id="RHEA:15817"/>
        <dbReference type="ChEBI" id="CHEBI:15377"/>
        <dbReference type="ChEBI" id="CHEBI:15379"/>
        <dbReference type="ChEBI" id="CHEBI:16240"/>
        <dbReference type="ChEBI" id="CHEBI:28938"/>
        <dbReference type="ChEBI" id="CHEBI:58451"/>
        <dbReference type="ChEBI" id="CHEBI:597326"/>
        <dbReference type="EC" id="1.4.3.5"/>
    </reaction>
</comment>
<dbReference type="InterPro" id="IPR019740">
    <property type="entry name" value="Pyridox_Oxase_CS"/>
</dbReference>
<name>A0A7V2T3Y9_LEUMU</name>
<dbReference type="Gene3D" id="2.30.110.10">
    <property type="entry name" value="Electron Transport, Fmn-binding Protein, Chain A"/>
    <property type="match status" value="1"/>
</dbReference>
<keyword evidence="2 5" id="KW-0285">Flavoprotein</keyword>
<dbReference type="SUPFAM" id="SSF50475">
    <property type="entry name" value="FMN-binding split barrel"/>
    <property type="match status" value="1"/>
</dbReference>
<comment type="caution">
    <text evidence="10">The sequence shown here is derived from an EMBL/GenBank/DDBJ whole genome shotgun (WGS) entry which is preliminary data.</text>
</comment>
<dbReference type="NCBIfam" id="NF004231">
    <property type="entry name" value="PRK05679.1"/>
    <property type="match status" value="1"/>
</dbReference>
<comment type="caution">
    <text evidence="5">Lacks conserved residue(s) required for the propagation of feature annotation.</text>
</comment>
<keyword evidence="3 5" id="KW-0288">FMN</keyword>
<feature type="domain" description="Pyridoxamine 5'-phosphate oxidase N-terminal" evidence="8">
    <location>
        <begin position="35"/>
        <end position="158"/>
    </location>
</feature>
<reference evidence="10" key="1">
    <citation type="journal article" date="2020" name="mSystems">
        <title>Genome- and Community-Level Interaction Insights into Carbon Utilization and Element Cycling Functions of Hydrothermarchaeota in Hydrothermal Sediment.</title>
        <authorList>
            <person name="Zhou Z."/>
            <person name="Liu Y."/>
            <person name="Xu W."/>
            <person name="Pan J."/>
            <person name="Luo Z.H."/>
            <person name="Li M."/>
        </authorList>
    </citation>
    <scope>NUCLEOTIDE SEQUENCE [LARGE SCALE GENOMIC DNA]</scope>
    <source>
        <strain evidence="10">HyVt-493</strain>
    </source>
</reference>
<dbReference type="InterPro" id="IPR000659">
    <property type="entry name" value="Pyridox_Oxase"/>
</dbReference>
<gene>
    <name evidence="5 10" type="primary">pdxH</name>
    <name evidence="10" type="ORF">ENJ51_09960</name>
</gene>
<feature type="binding site" evidence="5 6">
    <location>
        <begin position="190"/>
        <end position="192"/>
    </location>
    <ligand>
        <name>substrate</name>
    </ligand>
</feature>
<protein>
    <recommendedName>
        <fullName evidence="5">Pyridoxine/pyridoxamine 5'-phosphate oxidase</fullName>
        <ecNumber evidence="5">1.4.3.5</ecNumber>
    </recommendedName>
    <alternativeName>
        <fullName evidence="5">PNP/PMP oxidase</fullName>
        <shortName evidence="5">PNPOx</shortName>
    </alternativeName>
    <alternativeName>
        <fullName evidence="5">Pyridoxal 5'-phosphate synthase</fullName>
    </alternativeName>
</protein>
<feature type="binding site" evidence="5 7">
    <location>
        <position position="194"/>
    </location>
    <ligand>
        <name>FMN</name>
        <dbReference type="ChEBI" id="CHEBI:58210"/>
    </ligand>
</feature>
<dbReference type="UniPathway" id="UPA01068">
    <property type="reaction ID" value="UER00304"/>
</dbReference>
<proteinExistence type="inferred from homology"/>
<evidence type="ECO:0000256" key="5">
    <source>
        <dbReference type="HAMAP-Rule" id="MF_01629"/>
    </source>
</evidence>